<organism evidence="1">
    <name type="scientific">viral metagenome</name>
    <dbReference type="NCBI Taxonomy" id="1070528"/>
    <lineage>
        <taxon>unclassified sequences</taxon>
        <taxon>metagenomes</taxon>
        <taxon>organismal metagenomes</taxon>
    </lineage>
</organism>
<dbReference type="EMBL" id="MN740364">
    <property type="protein sequence ID" value="QHU02818.1"/>
    <property type="molecule type" value="Genomic_DNA"/>
</dbReference>
<proteinExistence type="predicted"/>
<sequence>MQTFNTFFFRKKAEDSLPRKYYDKRTWTMPLKNVEPKTVRRLQGLHFVEVEVDMNTV</sequence>
<evidence type="ECO:0000313" key="1">
    <source>
        <dbReference type="EMBL" id="QHU02818.1"/>
    </source>
</evidence>
<dbReference type="AlphaFoldDB" id="A0A6C0JGC9"/>
<accession>A0A6C0JGC9</accession>
<reference evidence="1" key="1">
    <citation type="journal article" date="2020" name="Nature">
        <title>Giant virus diversity and host interactions through global metagenomics.</title>
        <authorList>
            <person name="Schulz F."/>
            <person name="Roux S."/>
            <person name="Paez-Espino D."/>
            <person name="Jungbluth S."/>
            <person name="Walsh D.A."/>
            <person name="Denef V.J."/>
            <person name="McMahon K.D."/>
            <person name="Konstantinidis K.T."/>
            <person name="Eloe-Fadrosh E.A."/>
            <person name="Kyrpides N.C."/>
            <person name="Woyke T."/>
        </authorList>
    </citation>
    <scope>NUCLEOTIDE SEQUENCE</scope>
    <source>
        <strain evidence="1">GVMAG-M-3300025880-76</strain>
    </source>
</reference>
<protein>
    <submittedName>
        <fullName evidence="1">Uncharacterized protein</fullName>
    </submittedName>
</protein>
<name>A0A6C0JGC9_9ZZZZ</name>